<feature type="chain" id="PRO_5009177941" description="WxL domain-containing protein" evidence="1">
    <location>
        <begin position="27"/>
        <end position="233"/>
    </location>
</feature>
<sequence length="233" mass="24902">MNKKLLGTLVLGLSIGAVLLPQAAQAAEREANTGVGIGFSNDDDNTIIPGPYDEALSLINKPTAFKFGTENEASALSSVYYQQLKEKQYIAVYEDRDADQQTSWKLTAKLSDLVSTTDATKKLVSTMTMNSASISTFDLTDQRDKETGKLPTTISSLPDLKQYTEDKVTGVTKVSLVAGATGSSDIMVGTKPGSKGFAAEIRNVQLAVNSGQKDDTNGKQFTGTVSWSLEDTI</sequence>
<keyword evidence="1" id="KW-0732">Signal</keyword>
<keyword evidence="3" id="KW-1185">Reference proteome</keyword>
<organism evidence="2 3">
    <name type="scientific">Enterococcus quebecensis</name>
    <dbReference type="NCBI Taxonomy" id="903983"/>
    <lineage>
        <taxon>Bacteria</taxon>
        <taxon>Bacillati</taxon>
        <taxon>Bacillota</taxon>
        <taxon>Bacilli</taxon>
        <taxon>Lactobacillales</taxon>
        <taxon>Enterococcaceae</taxon>
        <taxon>Enterococcus</taxon>
    </lineage>
</organism>
<dbReference type="EMBL" id="MIKB01000013">
    <property type="protein sequence ID" value="OEG16490.1"/>
    <property type="molecule type" value="Genomic_DNA"/>
</dbReference>
<feature type="signal peptide" evidence="1">
    <location>
        <begin position="1"/>
        <end position="26"/>
    </location>
</feature>
<evidence type="ECO:0000313" key="3">
    <source>
        <dbReference type="Proteomes" id="UP000094764"/>
    </source>
</evidence>
<name>A0A1E5GW12_9ENTE</name>
<dbReference type="STRING" id="903983.BCR23_06265"/>
<proteinExistence type="predicted"/>
<dbReference type="OrthoDB" id="2189836at2"/>
<protein>
    <recommendedName>
        <fullName evidence="4">WxL domain-containing protein</fullName>
    </recommendedName>
</protein>
<reference evidence="3" key="1">
    <citation type="submission" date="2016-09" db="EMBL/GenBank/DDBJ databases">
        <authorList>
            <person name="Gulvik C.A."/>
        </authorList>
    </citation>
    <scope>NUCLEOTIDE SEQUENCE [LARGE SCALE GENOMIC DNA]</scope>
    <source>
        <strain evidence="3">LMG 26306</strain>
    </source>
</reference>
<dbReference type="RefSeq" id="WP_069634941.1">
    <property type="nucleotide sequence ID" value="NZ_JXKZ01000009.1"/>
</dbReference>
<dbReference type="Proteomes" id="UP000094764">
    <property type="component" value="Unassembled WGS sequence"/>
</dbReference>
<dbReference type="PATRIC" id="fig|903983.4.peg.2876"/>
<gene>
    <name evidence="2" type="ORF">BCR23_06265</name>
</gene>
<comment type="caution">
    <text evidence="2">The sequence shown here is derived from an EMBL/GenBank/DDBJ whole genome shotgun (WGS) entry which is preliminary data.</text>
</comment>
<evidence type="ECO:0000313" key="2">
    <source>
        <dbReference type="EMBL" id="OEG16490.1"/>
    </source>
</evidence>
<accession>A0A1E5GW12</accession>
<evidence type="ECO:0008006" key="4">
    <source>
        <dbReference type="Google" id="ProtNLM"/>
    </source>
</evidence>
<evidence type="ECO:0000256" key="1">
    <source>
        <dbReference type="SAM" id="SignalP"/>
    </source>
</evidence>
<dbReference type="AlphaFoldDB" id="A0A1E5GW12"/>